<organism evidence="2">
    <name type="scientific">Blastochloris viridis</name>
    <name type="common">Rhodopseudomonas viridis</name>
    <dbReference type="NCBI Taxonomy" id="1079"/>
    <lineage>
        <taxon>Bacteria</taxon>
        <taxon>Pseudomonadati</taxon>
        <taxon>Pseudomonadota</taxon>
        <taxon>Alphaproteobacteria</taxon>
        <taxon>Hyphomicrobiales</taxon>
        <taxon>Blastochloridaceae</taxon>
        <taxon>Blastochloris</taxon>
    </lineage>
</organism>
<evidence type="ECO:0000313" key="2">
    <source>
        <dbReference type="EMBL" id="BAR98794.1"/>
    </source>
</evidence>
<proteinExistence type="predicted"/>
<evidence type="ECO:0000256" key="1">
    <source>
        <dbReference type="SAM" id="MobiDB-lite"/>
    </source>
</evidence>
<feature type="region of interest" description="Disordered" evidence="1">
    <location>
        <begin position="1"/>
        <end position="42"/>
    </location>
</feature>
<dbReference type="EMBL" id="AP014854">
    <property type="protein sequence ID" value="BAR98794.1"/>
    <property type="molecule type" value="Genomic_DNA"/>
</dbReference>
<gene>
    <name evidence="2" type="ORF">BV133_1201</name>
</gene>
<accession>A0A182D069</accession>
<dbReference type="AlphaFoldDB" id="A0A182D069"/>
<protein>
    <submittedName>
        <fullName evidence="2">Uncharacterized protein</fullName>
    </submittedName>
</protein>
<sequence>MGSGQPATGFISLREREGTTPGTEAKERRRLRHEAGRCYADV</sequence>
<reference evidence="2" key="1">
    <citation type="journal article" date="2015" name="Genome Announc.">
        <title>Complete Genome Sequence of the Bacteriochlorophyll b-Producing Photosynthetic Bacterium Blastochloris viridis.</title>
        <authorList>
            <person name="Tsukatani Y."/>
            <person name="Hirose Y."/>
            <person name="Harada J."/>
            <person name="Misawa N."/>
            <person name="Mori K."/>
            <person name="Inoue K."/>
            <person name="Tamiaki H."/>
        </authorList>
    </citation>
    <scope>NUCLEOTIDE SEQUENCE [LARGE SCALE GENOMIC DNA]</scope>
    <source>
        <strain evidence="2">DSM 133</strain>
    </source>
</reference>
<name>A0A182D069_BLAVI</name>